<dbReference type="EMBL" id="AQQV01000001">
    <property type="protein sequence ID" value="ORE88759.1"/>
    <property type="molecule type" value="Genomic_DNA"/>
</dbReference>
<proteinExistence type="inferred from homology"/>
<evidence type="ECO:0000256" key="3">
    <source>
        <dbReference type="ARBA" id="ARBA00022452"/>
    </source>
</evidence>
<comment type="subcellular location">
    <subcellularLocation>
        <location evidence="1 11">Cell outer membrane</location>
        <topology evidence="1 11">Multi-pass membrane protein</topology>
    </subcellularLocation>
</comment>
<evidence type="ECO:0000256" key="9">
    <source>
        <dbReference type="ARBA" id="ARBA00023136"/>
    </source>
</evidence>
<dbReference type="Pfam" id="PF07715">
    <property type="entry name" value="Plug"/>
    <property type="match status" value="1"/>
</dbReference>
<dbReference type="InterPro" id="IPR036942">
    <property type="entry name" value="Beta-barrel_TonB_sf"/>
</dbReference>
<evidence type="ECO:0000256" key="12">
    <source>
        <dbReference type="RuleBase" id="RU003357"/>
    </source>
</evidence>
<feature type="domain" description="TonB-dependent receptor-like beta-barrel" evidence="13">
    <location>
        <begin position="247"/>
        <end position="761"/>
    </location>
</feature>
<reference evidence="15 16" key="1">
    <citation type="submission" date="2013-04" db="EMBL/GenBank/DDBJ databases">
        <title>Oceanococcus atlanticus 22II-S10r2 Genome Sequencing.</title>
        <authorList>
            <person name="Lai Q."/>
            <person name="Li G."/>
            <person name="Shao Z."/>
        </authorList>
    </citation>
    <scope>NUCLEOTIDE SEQUENCE [LARGE SCALE GENOMIC DNA]</scope>
    <source>
        <strain evidence="15 16">22II-S10r2</strain>
    </source>
</reference>
<evidence type="ECO:0000313" key="16">
    <source>
        <dbReference type="Proteomes" id="UP000192342"/>
    </source>
</evidence>
<dbReference type="Proteomes" id="UP000192342">
    <property type="component" value="Unassembled WGS sequence"/>
</dbReference>
<keyword evidence="2 11" id="KW-0813">Transport</keyword>
<accession>A0A1Y1SHT1</accession>
<evidence type="ECO:0000259" key="14">
    <source>
        <dbReference type="Pfam" id="PF07715"/>
    </source>
</evidence>
<evidence type="ECO:0000256" key="4">
    <source>
        <dbReference type="ARBA" id="ARBA00022496"/>
    </source>
</evidence>
<comment type="similarity">
    <text evidence="11 12">Belongs to the TonB-dependent receptor family.</text>
</comment>
<keyword evidence="16" id="KW-1185">Reference proteome</keyword>
<evidence type="ECO:0000256" key="6">
    <source>
        <dbReference type="ARBA" id="ARBA00023004"/>
    </source>
</evidence>
<name>A0A1Y1SHT1_9GAMM</name>
<evidence type="ECO:0000256" key="8">
    <source>
        <dbReference type="ARBA" id="ARBA00023077"/>
    </source>
</evidence>
<keyword evidence="15" id="KW-0675">Receptor</keyword>
<evidence type="ECO:0000256" key="7">
    <source>
        <dbReference type="ARBA" id="ARBA00023065"/>
    </source>
</evidence>
<dbReference type="PROSITE" id="PS52016">
    <property type="entry name" value="TONB_DEPENDENT_REC_3"/>
    <property type="match status" value="1"/>
</dbReference>
<evidence type="ECO:0000256" key="10">
    <source>
        <dbReference type="ARBA" id="ARBA00023237"/>
    </source>
</evidence>
<dbReference type="SUPFAM" id="SSF56935">
    <property type="entry name" value="Porins"/>
    <property type="match status" value="1"/>
</dbReference>
<evidence type="ECO:0000313" key="15">
    <source>
        <dbReference type="EMBL" id="ORE88759.1"/>
    </source>
</evidence>
<sequence>MLRTSPAALEEIIVTAQRREESLQDTPISISALGEDELTVGGIGGLADIGASVPSLQIEPFPTSNATLRFYIRGMGIIDAQITQDPAIGVYADGVYIARSTGTAFEVADLERIEVLRGPQGTLYGRNTIGGAINLVTRRPDVDETSFRQDVTVGDRNRIKLKSVLNVPLADNLAVKLALAGSQIDGHVENLGPGGDYGDRRSVSGRLDVRWFPADAWTVDYSYDRSEIDFYNYQYQAVFTPEGDKGQLELIKREAQANSVFSDTRLNALATGMPLEESGTLINGHALTVQRTFEHFDLKYIGAYRDLKESFYTDLGGGAGSTAYRLDTHRYDGPAATSLQGGPTPLVIPFIAQDQSSHELQIVGSTPTGHIDYVAGLFWFEESAVEDWQPMVHQFSAAANPVATTPGLGELVSALGPRLVAFNRIFNEIENDSSAVFGQATWTPQAWQRRLHLTLGYRYSRDKRFARKTKQAPTFVEINQGGQGIGINLGNPLPLPSNPLTDLIFDNVSLAGADTFDAVPGQIKFSDSSFSFVSAFDYSDDSNLYAKYVEAYKSGGFNTRDPHIDGNNEYGFGFGDGFDKEKVRSWEIGLKSLWLQRRLRLNASAFYTDYRDMQINFILAGTVSDTKTTNAGKARMWGLETDASVVLSHNLRLSGSYAYLNADITQVTDALSGENVANQYQFNSAPEHSVAAHIDWTFAHLQRTSLTLNLGYQYTSAREGGANAGAPVDLPAFDLVNAYLGTSPAAWGRWQISAGLWVRNLLDSDHEISAIDNLPHADRAVLWNEPRTYGLDLRVTF</sequence>
<organism evidence="15 16">
    <name type="scientific">Oceanococcus atlanticus</name>
    <dbReference type="NCBI Taxonomy" id="1317117"/>
    <lineage>
        <taxon>Bacteria</taxon>
        <taxon>Pseudomonadati</taxon>
        <taxon>Pseudomonadota</taxon>
        <taxon>Gammaproteobacteria</taxon>
        <taxon>Chromatiales</taxon>
        <taxon>Oceanococcaceae</taxon>
        <taxon>Oceanococcus</taxon>
    </lineage>
</organism>
<dbReference type="PANTHER" id="PTHR32552:SF81">
    <property type="entry name" value="TONB-DEPENDENT OUTER MEMBRANE RECEPTOR"/>
    <property type="match status" value="1"/>
</dbReference>
<evidence type="ECO:0000256" key="1">
    <source>
        <dbReference type="ARBA" id="ARBA00004571"/>
    </source>
</evidence>
<gene>
    <name evidence="15" type="ORF">ATO7_02750</name>
</gene>
<dbReference type="GO" id="GO:0009279">
    <property type="term" value="C:cell outer membrane"/>
    <property type="evidence" value="ECO:0007669"/>
    <property type="project" value="UniProtKB-SubCell"/>
</dbReference>
<dbReference type="AlphaFoldDB" id="A0A1Y1SHT1"/>
<keyword evidence="3 11" id="KW-1134">Transmembrane beta strand</keyword>
<dbReference type="PANTHER" id="PTHR32552">
    <property type="entry name" value="FERRICHROME IRON RECEPTOR-RELATED"/>
    <property type="match status" value="1"/>
</dbReference>
<keyword evidence="9 11" id="KW-0472">Membrane</keyword>
<keyword evidence="4" id="KW-0410">Iron transport</keyword>
<keyword evidence="8 12" id="KW-0798">TonB box</keyword>
<dbReference type="InterPro" id="IPR039426">
    <property type="entry name" value="TonB-dep_rcpt-like"/>
</dbReference>
<dbReference type="InterPro" id="IPR012910">
    <property type="entry name" value="Plug_dom"/>
</dbReference>
<dbReference type="Gene3D" id="2.40.170.20">
    <property type="entry name" value="TonB-dependent receptor, beta-barrel domain"/>
    <property type="match status" value="1"/>
</dbReference>
<evidence type="ECO:0000256" key="2">
    <source>
        <dbReference type="ARBA" id="ARBA00022448"/>
    </source>
</evidence>
<protein>
    <submittedName>
        <fullName evidence="15">TonB-dependent receptor</fullName>
    </submittedName>
</protein>
<dbReference type="STRING" id="1317117.ATO7_02750"/>
<dbReference type="Pfam" id="PF00593">
    <property type="entry name" value="TonB_dep_Rec_b-barrel"/>
    <property type="match status" value="1"/>
</dbReference>
<keyword evidence="6" id="KW-0408">Iron</keyword>
<evidence type="ECO:0000256" key="5">
    <source>
        <dbReference type="ARBA" id="ARBA00022692"/>
    </source>
</evidence>
<dbReference type="GO" id="GO:0006826">
    <property type="term" value="P:iron ion transport"/>
    <property type="evidence" value="ECO:0007669"/>
    <property type="project" value="UniProtKB-KW"/>
</dbReference>
<evidence type="ECO:0000256" key="11">
    <source>
        <dbReference type="PROSITE-ProRule" id="PRU01360"/>
    </source>
</evidence>
<feature type="domain" description="TonB-dependent receptor plug" evidence="14">
    <location>
        <begin position="23"/>
        <end position="132"/>
    </location>
</feature>
<comment type="caution">
    <text evidence="15">The sequence shown here is derived from an EMBL/GenBank/DDBJ whole genome shotgun (WGS) entry which is preliminary data.</text>
</comment>
<keyword evidence="10 11" id="KW-0998">Cell outer membrane</keyword>
<keyword evidence="5 11" id="KW-0812">Transmembrane</keyword>
<evidence type="ECO:0000259" key="13">
    <source>
        <dbReference type="Pfam" id="PF00593"/>
    </source>
</evidence>
<dbReference type="InterPro" id="IPR000531">
    <property type="entry name" value="Beta-barrel_TonB"/>
</dbReference>
<keyword evidence="7" id="KW-0406">Ion transport</keyword>